<name>A0AAU7CFY3_9BACT</name>
<dbReference type="InterPro" id="IPR021236">
    <property type="entry name" value="Uncharacterised_YfdX"/>
</dbReference>
<sequence length="338" mass="38413">MRNRYLGSTLTWRLLTAGLVAFTFIVLPAWGQEQPSASKEQDKEEQRIVRTFGTEKGYRTELVSETTGKLTQEDQRQLSLLMIDVLEHVDKGRIALDADETKDALKEVNKGLEGTQAIRKMLPKTILRTKTIAPDGKPIFEDELVDQNDSIPLYAGILHARTLTPIVEARRNALTVAGVQVVESERVITEAIAKLDPIEAQLTKAAKALGENKSDVATKALAMALVRGLDFRYTKEDSELISARDALWFAKRALEENNVTQAAANLNVARQRLVLYREVLPNDHRRDVDELLRDFDQMQGQLRQERTQPTATRADRTRQGQTVTQWWDKVNTWFRRHL</sequence>
<proteinExistence type="predicted"/>
<gene>
    <name evidence="1" type="ORF">V5E97_35490</name>
</gene>
<evidence type="ECO:0000313" key="1">
    <source>
        <dbReference type="EMBL" id="XBH03571.1"/>
    </source>
</evidence>
<dbReference type="EMBL" id="CP155447">
    <property type="protein sequence ID" value="XBH03571.1"/>
    <property type="molecule type" value="Genomic_DNA"/>
</dbReference>
<reference evidence="1" key="1">
    <citation type="submission" date="2024-05" db="EMBL/GenBank/DDBJ databases">
        <title>Planctomycetes of the genus Singulisphaera possess chitinolytic capabilities.</title>
        <authorList>
            <person name="Ivanova A."/>
        </authorList>
    </citation>
    <scope>NUCLEOTIDE SEQUENCE</scope>
    <source>
        <strain evidence="1">Ch08T</strain>
    </source>
</reference>
<protein>
    <submittedName>
        <fullName evidence="1">YfdX family protein</fullName>
    </submittedName>
</protein>
<dbReference type="AlphaFoldDB" id="A0AAU7CFY3"/>
<accession>A0AAU7CFY3</accession>
<dbReference type="Pfam" id="PF10938">
    <property type="entry name" value="YfdX"/>
    <property type="match status" value="1"/>
</dbReference>
<organism evidence="1">
    <name type="scientific">Singulisphaera sp. Ch08</name>
    <dbReference type="NCBI Taxonomy" id="3120278"/>
    <lineage>
        <taxon>Bacteria</taxon>
        <taxon>Pseudomonadati</taxon>
        <taxon>Planctomycetota</taxon>
        <taxon>Planctomycetia</taxon>
        <taxon>Isosphaerales</taxon>
        <taxon>Isosphaeraceae</taxon>
        <taxon>Singulisphaera</taxon>
    </lineage>
</organism>
<dbReference type="RefSeq" id="WP_406696310.1">
    <property type="nucleotide sequence ID" value="NZ_CP155447.1"/>
</dbReference>